<dbReference type="PANTHER" id="PTHR43569">
    <property type="entry name" value="AMIDOHYDROLASE"/>
    <property type="match status" value="1"/>
</dbReference>
<keyword evidence="3" id="KW-0378">Hydrolase</keyword>
<dbReference type="EMBL" id="FWXJ01000002">
    <property type="protein sequence ID" value="SMC34023.1"/>
    <property type="molecule type" value="Genomic_DNA"/>
</dbReference>
<protein>
    <submittedName>
        <fullName evidence="3">Predicted metal-dependent hydrolase, TIM-barrel fold</fullName>
    </submittedName>
</protein>
<dbReference type="SUPFAM" id="SSF51556">
    <property type="entry name" value="Metallo-dependent hydrolases"/>
    <property type="match status" value="1"/>
</dbReference>
<dbReference type="RefSeq" id="WP_084282650.1">
    <property type="nucleotide sequence ID" value="NZ_FWXJ01000002.1"/>
</dbReference>
<dbReference type="PANTHER" id="PTHR43569:SF2">
    <property type="entry name" value="AMIDOHYDROLASE-RELATED DOMAIN-CONTAINING PROTEIN"/>
    <property type="match status" value="1"/>
</dbReference>
<dbReference type="InterPro" id="IPR006680">
    <property type="entry name" value="Amidohydro-rel"/>
</dbReference>
<name>A0A1W1YD01_9BURK</name>
<evidence type="ECO:0000256" key="1">
    <source>
        <dbReference type="ARBA" id="ARBA00038310"/>
    </source>
</evidence>
<keyword evidence="4" id="KW-1185">Reference proteome</keyword>
<dbReference type="InterPro" id="IPR032466">
    <property type="entry name" value="Metal_Hydrolase"/>
</dbReference>
<feature type="domain" description="Amidohydrolase-related" evidence="2">
    <location>
        <begin position="4"/>
        <end position="226"/>
    </location>
</feature>
<dbReference type="GO" id="GO:0016787">
    <property type="term" value="F:hydrolase activity"/>
    <property type="evidence" value="ECO:0007669"/>
    <property type="project" value="UniProtKB-KW"/>
</dbReference>
<evidence type="ECO:0000313" key="4">
    <source>
        <dbReference type="Proteomes" id="UP000192708"/>
    </source>
</evidence>
<dbReference type="OrthoDB" id="8628355at2"/>
<dbReference type="STRING" id="1938817.SAMN06296008_102266"/>
<dbReference type="Gene3D" id="3.20.20.140">
    <property type="entry name" value="Metal-dependent hydrolases"/>
    <property type="match status" value="1"/>
</dbReference>
<dbReference type="InterPro" id="IPR052350">
    <property type="entry name" value="Metallo-dep_Lactonases"/>
</dbReference>
<dbReference type="Proteomes" id="UP000192708">
    <property type="component" value="Unassembled WGS sequence"/>
</dbReference>
<accession>A0A1W1YD01</accession>
<comment type="similarity">
    <text evidence="1">Belongs to the metallo-dependent hydrolases superfamily.</text>
</comment>
<dbReference type="AlphaFoldDB" id="A0A1W1YD01"/>
<reference evidence="3 4" key="1">
    <citation type="submission" date="2017-04" db="EMBL/GenBank/DDBJ databases">
        <authorList>
            <person name="Afonso C.L."/>
            <person name="Miller P.J."/>
            <person name="Scott M.A."/>
            <person name="Spackman E."/>
            <person name="Goraichik I."/>
            <person name="Dimitrov K.M."/>
            <person name="Suarez D.L."/>
            <person name="Swayne D.E."/>
        </authorList>
    </citation>
    <scope>NUCLEOTIDE SEQUENCE [LARGE SCALE GENOMIC DNA]</scope>
    <source>
        <strain evidence="3 4">VK13</strain>
    </source>
</reference>
<evidence type="ECO:0000313" key="3">
    <source>
        <dbReference type="EMBL" id="SMC34023.1"/>
    </source>
</evidence>
<proteinExistence type="inferred from homology"/>
<sequence length="267" mass="30558">MKIIDAHVHIWESGKPRGAHRQEPYSSTEILEDMQFAGVDAAIIQPPAWDLNANQIAIEAARKYPQRFGILGNFPLDSEDPKSILKHWKQQPGMLGLRYILNDPKHKTWMMGSELDWLWSGAQENAIPIAIAASSHLEVFASIARRYPELKLIVDHLGVPIDATGDSAFAQMDILKELATFSNIAMKATAVPAYANDPYPYKSIEHYVQQIYSYFGPERFFWGSDITKLKCTWRESIDLFVNEYQWISPEEIELVMGKAIAQWLYWE</sequence>
<evidence type="ECO:0000259" key="2">
    <source>
        <dbReference type="Pfam" id="PF04909"/>
    </source>
</evidence>
<gene>
    <name evidence="3" type="ORF">SAMN06296008_102266</name>
</gene>
<dbReference type="Pfam" id="PF04909">
    <property type="entry name" value="Amidohydro_2"/>
    <property type="match status" value="1"/>
</dbReference>
<organism evidence="3 4">
    <name type="scientific">Polynucleobacter kasalickyi</name>
    <dbReference type="NCBI Taxonomy" id="1938817"/>
    <lineage>
        <taxon>Bacteria</taxon>
        <taxon>Pseudomonadati</taxon>
        <taxon>Pseudomonadota</taxon>
        <taxon>Betaproteobacteria</taxon>
        <taxon>Burkholderiales</taxon>
        <taxon>Burkholderiaceae</taxon>
        <taxon>Polynucleobacter</taxon>
    </lineage>
</organism>